<dbReference type="Pfam" id="PF00078">
    <property type="entry name" value="RVT_1"/>
    <property type="match status" value="1"/>
</dbReference>
<dbReference type="PANTHER" id="PTHR37984">
    <property type="entry name" value="PROTEIN CBG26694"/>
    <property type="match status" value="1"/>
</dbReference>
<dbReference type="PROSITE" id="PS50878">
    <property type="entry name" value="RT_POL"/>
    <property type="match status" value="1"/>
</dbReference>
<dbReference type="EMBL" id="PGOL01001525">
    <property type="protein sequence ID" value="PKI57204.1"/>
    <property type="molecule type" value="Genomic_DNA"/>
</dbReference>
<dbReference type="STRING" id="22663.A0A2I0JLN6"/>
<protein>
    <recommendedName>
        <fullName evidence="7">Reverse transcriptase domain-containing protein</fullName>
    </recommendedName>
</protein>
<evidence type="ECO:0000256" key="2">
    <source>
        <dbReference type="ARBA" id="ARBA00022695"/>
    </source>
</evidence>
<dbReference type="AlphaFoldDB" id="A0A2I0JLN6"/>
<dbReference type="InterPro" id="IPR041373">
    <property type="entry name" value="RT_RNaseH"/>
</dbReference>
<organism evidence="8 9">
    <name type="scientific">Punica granatum</name>
    <name type="common">Pomegranate</name>
    <dbReference type="NCBI Taxonomy" id="22663"/>
    <lineage>
        <taxon>Eukaryota</taxon>
        <taxon>Viridiplantae</taxon>
        <taxon>Streptophyta</taxon>
        <taxon>Embryophyta</taxon>
        <taxon>Tracheophyta</taxon>
        <taxon>Spermatophyta</taxon>
        <taxon>Magnoliopsida</taxon>
        <taxon>eudicotyledons</taxon>
        <taxon>Gunneridae</taxon>
        <taxon>Pentapetalae</taxon>
        <taxon>rosids</taxon>
        <taxon>malvids</taxon>
        <taxon>Myrtales</taxon>
        <taxon>Lythraceae</taxon>
        <taxon>Punica</taxon>
    </lineage>
</organism>
<name>A0A2I0JLN6_PUNGR</name>
<dbReference type="InterPro" id="IPR050951">
    <property type="entry name" value="Retrovirus_Pol_polyprotein"/>
</dbReference>
<evidence type="ECO:0000259" key="7">
    <source>
        <dbReference type="PROSITE" id="PS50878"/>
    </source>
</evidence>
<evidence type="ECO:0000256" key="6">
    <source>
        <dbReference type="ARBA" id="ARBA00022918"/>
    </source>
</evidence>
<evidence type="ECO:0000313" key="9">
    <source>
        <dbReference type="Proteomes" id="UP000233551"/>
    </source>
</evidence>
<evidence type="ECO:0000256" key="1">
    <source>
        <dbReference type="ARBA" id="ARBA00022679"/>
    </source>
</evidence>
<evidence type="ECO:0000256" key="3">
    <source>
        <dbReference type="ARBA" id="ARBA00022722"/>
    </source>
</evidence>
<keyword evidence="3" id="KW-0540">Nuclease</keyword>
<dbReference type="SUPFAM" id="SSF56672">
    <property type="entry name" value="DNA/RNA polymerases"/>
    <property type="match status" value="1"/>
</dbReference>
<evidence type="ECO:0000256" key="4">
    <source>
        <dbReference type="ARBA" id="ARBA00022759"/>
    </source>
</evidence>
<dbReference type="GO" id="GO:0016787">
    <property type="term" value="F:hydrolase activity"/>
    <property type="evidence" value="ECO:0007669"/>
    <property type="project" value="UniProtKB-KW"/>
</dbReference>
<keyword evidence="5" id="KW-0378">Hydrolase</keyword>
<feature type="domain" description="Reverse transcriptase" evidence="7">
    <location>
        <begin position="1"/>
        <end position="82"/>
    </location>
</feature>
<dbReference type="GO" id="GO:0004519">
    <property type="term" value="F:endonuclease activity"/>
    <property type="evidence" value="ECO:0007669"/>
    <property type="project" value="UniProtKB-KW"/>
</dbReference>
<dbReference type="Proteomes" id="UP000233551">
    <property type="component" value="Unassembled WGS sequence"/>
</dbReference>
<dbReference type="PANTHER" id="PTHR37984:SF5">
    <property type="entry name" value="PROTEIN NYNRIN-LIKE"/>
    <property type="match status" value="1"/>
</dbReference>
<accession>A0A2I0JLN6</accession>
<gene>
    <name evidence="8" type="ORF">CRG98_022389</name>
</gene>
<keyword evidence="1" id="KW-0808">Transferase</keyword>
<comment type="caution">
    <text evidence="8">The sequence shown here is derived from an EMBL/GenBank/DDBJ whole genome shotgun (WGS) entry which is preliminary data.</text>
</comment>
<proteinExistence type="predicted"/>
<dbReference type="Gene3D" id="3.30.70.270">
    <property type="match status" value="1"/>
</dbReference>
<keyword evidence="2" id="KW-0548">Nucleotidyltransferase</keyword>
<dbReference type="InterPro" id="IPR043128">
    <property type="entry name" value="Rev_trsase/Diguanyl_cyclase"/>
</dbReference>
<evidence type="ECO:0000256" key="5">
    <source>
        <dbReference type="ARBA" id="ARBA00022801"/>
    </source>
</evidence>
<sequence>MLFGLSNVLSTFMRVMNWVLRPFIGKCVVVYFDDILIYSADPEQHLIHLREVLYVLRHEKLYAALKKCVFMRSKVLFLGYIVSVDGLRIDLPKVEAVGIGAVLSHNSRPIAFFSEKLTEANVRYNTCDVEFYAVVQDKVLACHASWVAYLERFTFVMKHKSGVTNRAADVLSRRLSVLSRMTVEGHPFSEPFLVEPMEDGDSSDDDDSRANSLHLWENDTAEDVANRYLEKNRFRRSRFEGNGLRSTTYCFWS</sequence>
<dbReference type="CDD" id="cd01647">
    <property type="entry name" value="RT_LTR"/>
    <property type="match status" value="1"/>
</dbReference>
<keyword evidence="9" id="KW-1185">Reference proteome</keyword>
<evidence type="ECO:0000313" key="8">
    <source>
        <dbReference type="EMBL" id="PKI57204.1"/>
    </source>
</evidence>
<dbReference type="InterPro" id="IPR043502">
    <property type="entry name" value="DNA/RNA_pol_sf"/>
</dbReference>
<dbReference type="GO" id="GO:0003964">
    <property type="term" value="F:RNA-directed DNA polymerase activity"/>
    <property type="evidence" value="ECO:0007669"/>
    <property type="project" value="UniProtKB-KW"/>
</dbReference>
<dbReference type="InterPro" id="IPR000477">
    <property type="entry name" value="RT_dom"/>
</dbReference>
<keyword evidence="6" id="KW-0695">RNA-directed DNA polymerase</keyword>
<reference evidence="8 9" key="1">
    <citation type="submission" date="2017-11" db="EMBL/GenBank/DDBJ databases">
        <title>De-novo sequencing of pomegranate (Punica granatum L.) genome.</title>
        <authorList>
            <person name="Akparov Z."/>
            <person name="Amiraslanov A."/>
            <person name="Hajiyeva S."/>
            <person name="Abbasov M."/>
            <person name="Kaur K."/>
            <person name="Hamwieh A."/>
            <person name="Solovyev V."/>
            <person name="Salamov A."/>
            <person name="Braich B."/>
            <person name="Kosarev P."/>
            <person name="Mahmoud A."/>
            <person name="Hajiyev E."/>
            <person name="Babayeva S."/>
            <person name="Izzatullayeva V."/>
            <person name="Mammadov A."/>
            <person name="Mammadov A."/>
            <person name="Sharifova S."/>
            <person name="Ojaghi J."/>
            <person name="Eynullazada K."/>
            <person name="Bayramov B."/>
            <person name="Abdulazimova A."/>
            <person name="Shahmuradov I."/>
        </authorList>
    </citation>
    <scope>NUCLEOTIDE SEQUENCE [LARGE SCALE GENOMIC DNA]</scope>
    <source>
        <strain evidence="9">cv. AG2017</strain>
        <tissue evidence="8">Leaf</tissue>
    </source>
</reference>
<dbReference type="FunFam" id="3.30.70.270:FF:000003">
    <property type="entry name" value="Transposon Ty3-G Gag-Pol polyprotein"/>
    <property type="match status" value="1"/>
</dbReference>
<dbReference type="Pfam" id="PF17917">
    <property type="entry name" value="RT_RNaseH"/>
    <property type="match status" value="1"/>
</dbReference>
<keyword evidence="4" id="KW-0255">Endonuclease</keyword>